<dbReference type="PANTHER" id="PTHR30489:SF0">
    <property type="entry name" value="LIPOPROTEIN-RELEASING SYSTEM TRANSMEMBRANE PROTEIN LOLE"/>
    <property type="match status" value="1"/>
</dbReference>
<feature type="transmembrane region" description="Helical" evidence="8">
    <location>
        <begin position="21"/>
        <end position="49"/>
    </location>
</feature>
<feature type="transmembrane region" description="Helical" evidence="8">
    <location>
        <begin position="283"/>
        <end position="307"/>
    </location>
</feature>
<evidence type="ECO:0000259" key="9">
    <source>
        <dbReference type="Pfam" id="PF02687"/>
    </source>
</evidence>
<evidence type="ECO:0000256" key="6">
    <source>
        <dbReference type="ARBA" id="ARBA00022989"/>
    </source>
</evidence>
<dbReference type="InterPro" id="IPR003838">
    <property type="entry name" value="ABC3_permease_C"/>
</dbReference>
<dbReference type="RefSeq" id="WP_088873679.1">
    <property type="nucleotide sequence ID" value="NZ_CP022111.1"/>
</dbReference>
<keyword evidence="6 8" id="KW-1133">Transmembrane helix</keyword>
<dbReference type="InterPro" id="IPR011925">
    <property type="entry name" value="LolCE_TM"/>
</dbReference>
<dbReference type="InterPro" id="IPR025857">
    <property type="entry name" value="MacB_PCD"/>
</dbReference>
<dbReference type="Pfam" id="PF12704">
    <property type="entry name" value="MacB_PCD"/>
    <property type="match status" value="1"/>
</dbReference>
<evidence type="ECO:0000256" key="5">
    <source>
        <dbReference type="ARBA" id="ARBA00022692"/>
    </source>
</evidence>
<evidence type="ECO:0000313" key="11">
    <source>
        <dbReference type="EMBL" id="ASG23153.1"/>
    </source>
</evidence>
<evidence type="ECO:0000259" key="10">
    <source>
        <dbReference type="Pfam" id="PF12704"/>
    </source>
</evidence>
<evidence type="ECO:0000256" key="8">
    <source>
        <dbReference type="SAM" id="Phobius"/>
    </source>
</evidence>
<feature type="transmembrane region" description="Helical" evidence="8">
    <location>
        <begin position="327"/>
        <end position="353"/>
    </location>
</feature>
<feature type="transmembrane region" description="Helical" evidence="8">
    <location>
        <begin position="392"/>
        <end position="409"/>
    </location>
</feature>
<dbReference type="AlphaFoldDB" id="A0A248JWQ6"/>
<keyword evidence="3" id="KW-0813">Transport</keyword>
<evidence type="ECO:0000256" key="4">
    <source>
        <dbReference type="ARBA" id="ARBA00022475"/>
    </source>
</evidence>
<dbReference type="Pfam" id="PF02687">
    <property type="entry name" value="FtsX"/>
    <property type="match status" value="1"/>
</dbReference>
<evidence type="ECO:0000256" key="2">
    <source>
        <dbReference type="ARBA" id="ARBA00005236"/>
    </source>
</evidence>
<protein>
    <submittedName>
        <fullName evidence="11">Lipoprotein-releasing system transmembrane subunit LolC</fullName>
    </submittedName>
</protein>
<dbReference type="InterPro" id="IPR051447">
    <property type="entry name" value="Lipoprotein-release_system"/>
</dbReference>
<dbReference type="Proteomes" id="UP000197153">
    <property type="component" value="Chromosome 2"/>
</dbReference>
<reference evidence="11 12" key="1">
    <citation type="submission" date="2017-06" db="EMBL/GenBank/DDBJ databases">
        <title>Complete genome sequence of Nitrospirillum amazonense strain CBAmC, an endophytic nitrogen-fixing and plant growth-promoting bacterium, isolated from sugarcane.</title>
        <authorList>
            <person name="Schwab S."/>
            <person name="dos Santos Teixeira K.R."/>
            <person name="Simoes Araujo J.L."/>
            <person name="Soares Vidal M."/>
            <person name="Borges de Freitas H.R."/>
            <person name="Rivello Crivelaro A.L."/>
            <person name="Bueno de Camargo Nunes A."/>
            <person name="dos Santos C.M."/>
            <person name="Palmeira da Silva Rosa D."/>
            <person name="da Silva Padilha D."/>
            <person name="da Silva E."/>
            <person name="Araujo Terra L."/>
            <person name="Soares Mendes V."/>
            <person name="Farinelli L."/>
            <person name="Magalhaes Cruz L."/>
            <person name="Baldani J.I."/>
        </authorList>
    </citation>
    <scope>NUCLEOTIDE SEQUENCE [LARGE SCALE GENOMIC DNA]</scope>
    <source>
        <strain evidence="11 12">CBAmC</strain>
    </source>
</reference>
<keyword evidence="11" id="KW-0449">Lipoprotein</keyword>
<comment type="subcellular location">
    <subcellularLocation>
        <location evidence="1">Cell membrane</location>
        <topology evidence="1">Multi-pass membrane protein</topology>
    </subcellularLocation>
</comment>
<dbReference type="GO" id="GO:0042953">
    <property type="term" value="P:lipoprotein transport"/>
    <property type="evidence" value="ECO:0007669"/>
    <property type="project" value="InterPro"/>
</dbReference>
<dbReference type="PANTHER" id="PTHR30489">
    <property type="entry name" value="LIPOPROTEIN-RELEASING SYSTEM TRANSMEMBRANE PROTEIN LOLE"/>
    <property type="match status" value="1"/>
</dbReference>
<keyword evidence="12" id="KW-1185">Reference proteome</keyword>
<accession>A0A248JWQ6</accession>
<comment type="similarity">
    <text evidence="2">Belongs to the ABC-4 integral membrane protein family. LolC/E subfamily.</text>
</comment>
<proteinExistence type="inferred from homology"/>
<keyword evidence="4" id="KW-1003">Cell membrane</keyword>
<dbReference type="EMBL" id="CP022111">
    <property type="protein sequence ID" value="ASG23153.1"/>
    <property type="molecule type" value="Genomic_DNA"/>
</dbReference>
<evidence type="ECO:0000256" key="7">
    <source>
        <dbReference type="ARBA" id="ARBA00023136"/>
    </source>
</evidence>
<dbReference type="KEGG" id="nao:Y958_20130"/>
<sequence>MIFSAFERMVAMRYLRARRQEGFISVIAGFSLLGIGLGVATLIIVMSVMNGFRTELLGRVLGLYSHLEVQSLLGPMPENDAVTQRLLAVPGVTAVMPTVEGQALITQDGTASAAYVHGITPEDFRRRPIVSTHLVEGAAEAFGAATGATGDEANLGDGIAIGSRMAKRLNLHVGDQLRLVSPRFNQTAFGSIPRARTYPVAAIFDVGMYDVDNSLIFMPLAAAQTFFGVANGYTSIEVFVQDPTHIDPYLAAATRAAGQEYRVYDWRQRSAAFVSAIDVERNVMFLILSLIILVAAFNVISSMIMLVKDKGRDIAILRTMGASRGMVLRIFFLTGASIGVVGTVFGMVLGVLFTKNIEAIRQFLQAIIGRDLFNAEIYFFTQIPAKLDWMEVTQVGVMALFLSFAATVYPSWRAARLDPVEALRYE</sequence>
<gene>
    <name evidence="11" type="ORF">Y958_20130</name>
</gene>
<evidence type="ECO:0000313" key="12">
    <source>
        <dbReference type="Proteomes" id="UP000197153"/>
    </source>
</evidence>
<name>A0A248JWQ6_9PROT</name>
<keyword evidence="5 8" id="KW-0812">Transmembrane</keyword>
<organism evidence="11 12">
    <name type="scientific">Nitrospirillum viridazoti CBAmc</name>
    <dbReference type="NCBI Taxonomy" id="1441467"/>
    <lineage>
        <taxon>Bacteria</taxon>
        <taxon>Pseudomonadati</taxon>
        <taxon>Pseudomonadota</taxon>
        <taxon>Alphaproteobacteria</taxon>
        <taxon>Rhodospirillales</taxon>
        <taxon>Azospirillaceae</taxon>
        <taxon>Nitrospirillum</taxon>
        <taxon>Nitrospirillum viridazoti</taxon>
    </lineage>
</organism>
<dbReference type="NCBIfam" id="TIGR02212">
    <property type="entry name" value="lolCE"/>
    <property type="match status" value="1"/>
</dbReference>
<feature type="domain" description="ABC3 transporter permease C-terminal" evidence="9">
    <location>
        <begin position="286"/>
        <end position="419"/>
    </location>
</feature>
<evidence type="ECO:0000256" key="1">
    <source>
        <dbReference type="ARBA" id="ARBA00004651"/>
    </source>
</evidence>
<feature type="domain" description="MacB-like periplasmic core" evidence="10">
    <location>
        <begin position="31"/>
        <end position="254"/>
    </location>
</feature>
<dbReference type="GO" id="GO:0044874">
    <property type="term" value="P:lipoprotein localization to outer membrane"/>
    <property type="evidence" value="ECO:0007669"/>
    <property type="project" value="TreeGrafter"/>
</dbReference>
<keyword evidence="7 8" id="KW-0472">Membrane</keyword>
<dbReference type="GO" id="GO:0098797">
    <property type="term" value="C:plasma membrane protein complex"/>
    <property type="evidence" value="ECO:0007669"/>
    <property type="project" value="TreeGrafter"/>
</dbReference>
<evidence type="ECO:0000256" key="3">
    <source>
        <dbReference type="ARBA" id="ARBA00022448"/>
    </source>
</evidence>